<gene>
    <name evidence="2" type="ORF">PENSUB_6593</name>
</gene>
<dbReference type="Gene3D" id="3.40.50.360">
    <property type="match status" value="1"/>
</dbReference>
<dbReference type="STRING" id="1316194.A0A1Q5U075"/>
<feature type="domain" description="NADPH-dependent FMN reductase-like" evidence="1">
    <location>
        <begin position="3"/>
        <end position="150"/>
    </location>
</feature>
<organism evidence="2 3">
    <name type="scientific">Penicillium subrubescens</name>
    <dbReference type="NCBI Taxonomy" id="1316194"/>
    <lineage>
        <taxon>Eukaryota</taxon>
        <taxon>Fungi</taxon>
        <taxon>Dikarya</taxon>
        <taxon>Ascomycota</taxon>
        <taxon>Pezizomycotina</taxon>
        <taxon>Eurotiomycetes</taxon>
        <taxon>Eurotiomycetidae</taxon>
        <taxon>Eurotiales</taxon>
        <taxon>Aspergillaceae</taxon>
        <taxon>Penicillium</taxon>
    </lineage>
</organism>
<dbReference type="GO" id="GO:0010181">
    <property type="term" value="F:FMN binding"/>
    <property type="evidence" value="ECO:0007669"/>
    <property type="project" value="TreeGrafter"/>
</dbReference>
<dbReference type="InterPro" id="IPR050712">
    <property type="entry name" value="NAD(P)H-dep_reductase"/>
</dbReference>
<dbReference type="Proteomes" id="UP000186955">
    <property type="component" value="Unassembled WGS sequence"/>
</dbReference>
<comment type="caution">
    <text evidence="2">The sequence shown here is derived from an EMBL/GenBank/DDBJ whole genome shotgun (WGS) entry which is preliminary data.</text>
</comment>
<dbReference type="InterPro" id="IPR029039">
    <property type="entry name" value="Flavoprotein-like_sf"/>
</dbReference>
<evidence type="ECO:0000313" key="3">
    <source>
        <dbReference type="Proteomes" id="UP000186955"/>
    </source>
</evidence>
<dbReference type="OrthoDB" id="68575at2759"/>
<dbReference type="EMBL" id="MNBE01000602">
    <property type="protein sequence ID" value="OKP05873.1"/>
    <property type="molecule type" value="Genomic_DNA"/>
</dbReference>
<sequence length="214" mass="23383">MSKVAIITGSTRTPRVGTSVSNWVLETLKSRPTAGQESDLELVPVEIADYKLPIFDESVIPASVPEKAQFQHEHSKRWSGAIKSFAGYIFVVPEYNFGVAGGYKNAIDYLYNEWIGKPVIVVSYGIQGGKTASAQLSSILEAMKLRVAPTKIQLDFPGGLGPEVFGAMNEGILGKDTKKSWNEAAVKDELFKGWIEFVGLLNEKAKEDAQADKN</sequence>
<dbReference type="Pfam" id="PF03358">
    <property type="entry name" value="FMN_red"/>
    <property type="match status" value="1"/>
</dbReference>
<evidence type="ECO:0000259" key="1">
    <source>
        <dbReference type="Pfam" id="PF03358"/>
    </source>
</evidence>
<dbReference type="PANTHER" id="PTHR30543:SF21">
    <property type="entry name" value="NAD(P)H-DEPENDENT FMN REDUCTASE LOT6"/>
    <property type="match status" value="1"/>
</dbReference>
<dbReference type="GO" id="GO:0005829">
    <property type="term" value="C:cytosol"/>
    <property type="evidence" value="ECO:0007669"/>
    <property type="project" value="TreeGrafter"/>
</dbReference>
<dbReference type="InterPro" id="IPR005025">
    <property type="entry name" value="FMN_Rdtase-like_dom"/>
</dbReference>
<keyword evidence="3" id="KW-1185">Reference proteome</keyword>
<name>A0A1Q5U075_9EURO</name>
<proteinExistence type="predicted"/>
<dbReference type="GO" id="GO:0016491">
    <property type="term" value="F:oxidoreductase activity"/>
    <property type="evidence" value="ECO:0007669"/>
    <property type="project" value="InterPro"/>
</dbReference>
<protein>
    <submittedName>
        <fullName evidence="2">NAD(P)H-dependent FMN reductase C4B3.06c</fullName>
    </submittedName>
</protein>
<evidence type="ECO:0000313" key="2">
    <source>
        <dbReference type="EMBL" id="OKP05873.1"/>
    </source>
</evidence>
<dbReference type="PANTHER" id="PTHR30543">
    <property type="entry name" value="CHROMATE REDUCTASE"/>
    <property type="match status" value="1"/>
</dbReference>
<dbReference type="SUPFAM" id="SSF52218">
    <property type="entry name" value="Flavoproteins"/>
    <property type="match status" value="1"/>
</dbReference>
<dbReference type="AlphaFoldDB" id="A0A1Q5U075"/>
<reference evidence="2 3" key="1">
    <citation type="submission" date="2016-10" db="EMBL/GenBank/DDBJ databases">
        <title>Genome sequence of the ascomycete fungus Penicillium subrubescens.</title>
        <authorList>
            <person name="De Vries R.P."/>
            <person name="Peng M."/>
            <person name="Dilokpimol A."/>
            <person name="Hilden K."/>
            <person name="Makela M.R."/>
            <person name="Grigoriev I."/>
            <person name="Riley R."/>
            <person name="Granchi Z."/>
        </authorList>
    </citation>
    <scope>NUCLEOTIDE SEQUENCE [LARGE SCALE GENOMIC DNA]</scope>
    <source>
        <strain evidence="2 3">CBS 132785</strain>
    </source>
</reference>
<accession>A0A1Q5U075</accession>